<gene>
    <name evidence="2" type="ORF">HNR42_000933</name>
</gene>
<keyword evidence="2" id="KW-0418">Kinase</keyword>
<proteinExistence type="predicted"/>
<dbReference type="AlphaFoldDB" id="A0A841HX72"/>
<protein>
    <submittedName>
        <fullName evidence="2">Ser/Thr protein kinase RdoA (MazF antagonist)</fullName>
    </submittedName>
</protein>
<reference evidence="2 3" key="1">
    <citation type="submission" date="2020-08" db="EMBL/GenBank/DDBJ databases">
        <title>Genomic Encyclopedia of Type Strains, Phase IV (KMG-IV): sequencing the most valuable type-strain genomes for metagenomic binning, comparative biology and taxonomic classification.</title>
        <authorList>
            <person name="Goeker M."/>
        </authorList>
    </citation>
    <scope>NUCLEOTIDE SEQUENCE [LARGE SCALE GENOMIC DNA]</scope>
    <source>
        <strain evidence="2 3">DSM 21458</strain>
    </source>
</reference>
<dbReference type="InterPro" id="IPR011009">
    <property type="entry name" value="Kinase-like_dom_sf"/>
</dbReference>
<dbReference type="EMBL" id="JACHHG010000003">
    <property type="protein sequence ID" value="MBB6097516.1"/>
    <property type="molecule type" value="Genomic_DNA"/>
</dbReference>
<dbReference type="Gene3D" id="3.90.1200.10">
    <property type="match status" value="1"/>
</dbReference>
<evidence type="ECO:0000313" key="2">
    <source>
        <dbReference type="EMBL" id="MBB6097516.1"/>
    </source>
</evidence>
<feature type="domain" description="Aminoglycoside phosphotransferase" evidence="1">
    <location>
        <begin position="28"/>
        <end position="246"/>
    </location>
</feature>
<evidence type="ECO:0000259" key="1">
    <source>
        <dbReference type="Pfam" id="PF01636"/>
    </source>
</evidence>
<organism evidence="2 3">
    <name type="scientific">Deinobacterium chartae</name>
    <dbReference type="NCBI Taxonomy" id="521158"/>
    <lineage>
        <taxon>Bacteria</taxon>
        <taxon>Thermotogati</taxon>
        <taxon>Deinococcota</taxon>
        <taxon>Deinococci</taxon>
        <taxon>Deinococcales</taxon>
        <taxon>Deinococcaceae</taxon>
        <taxon>Deinobacterium</taxon>
    </lineage>
</organism>
<dbReference type="SUPFAM" id="SSF56112">
    <property type="entry name" value="Protein kinase-like (PK-like)"/>
    <property type="match status" value="1"/>
</dbReference>
<dbReference type="GO" id="GO:0016301">
    <property type="term" value="F:kinase activity"/>
    <property type="evidence" value="ECO:0007669"/>
    <property type="project" value="UniProtKB-KW"/>
</dbReference>
<dbReference type="InterPro" id="IPR002575">
    <property type="entry name" value="Aminoglycoside_PTrfase"/>
</dbReference>
<evidence type="ECO:0000313" key="3">
    <source>
        <dbReference type="Proteomes" id="UP000569951"/>
    </source>
</evidence>
<dbReference type="Proteomes" id="UP000569951">
    <property type="component" value="Unassembled WGS sequence"/>
</dbReference>
<dbReference type="InterPro" id="IPR051678">
    <property type="entry name" value="AGP_Transferase"/>
</dbReference>
<keyword evidence="2" id="KW-0808">Transferase</keyword>
<accession>A0A841HX72</accession>
<dbReference type="Pfam" id="PF01636">
    <property type="entry name" value="APH"/>
    <property type="match status" value="1"/>
</dbReference>
<dbReference type="PANTHER" id="PTHR21310">
    <property type="entry name" value="AMINOGLYCOSIDE PHOSPHOTRANSFERASE-RELATED-RELATED"/>
    <property type="match status" value="1"/>
</dbReference>
<dbReference type="PANTHER" id="PTHR21310:SF15">
    <property type="entry name" value="AMINOGLYCOSIDE PHOSPHOTRANSFERASE DOMAIN-CONTAINING PROTEIN"/>
    <property type="match status" value="1"/>
</dbReference>
<name>A0A841HX72_9DEIO</name>
<comment type="caution">
    <text evidence="2">The sequence shown here is derived from an EMBL/GenBank/DDBJ whole genome shotgun (WGS) entry which is preliminary data.</text>
</comment>
<keyword evidence="3" id="KW-1185">Reference proteome</keyword>
<sequence>MQPDALTLPLLRAVARRHGLPGRRAWRLPQQGRVNAAYLLDERAVLRVPRNDHKAVRELWVEAATVPHARALGLRTPELLALDATLDLLPWPYTVYAFVPGDPAPAWSPPVCRALGHELARLHAYAGPPLELWRPEVRGDAYAALEAAAGAGRVSPQRRAALHAKLAALEAEGARTQARAVLLHNDVHMGNLRVRAGRYAALIDWGDAGWGDVLLELCLLPLAVSARVLSGYLEAGGDPGEAAWARLSWDALEWTLWALARLPEGDARLDSFRARLEAW</sequence>
<dbReference type="RefSeq" id="WP_183985040.1">
    <property type="nucleotide sequence ID" value="NZ_JACHHG010000003.1"/>
</dbReference>